<name>A0ABP7XHR7_9ACTN</name>
<protein>
    <submittedName>
        <fullName evidence="1">Uncharacterized protein</fullName>
    </submittedName>
</protein>
<evidence type="ECO:0000313" key="2">
    <source>
        <dbReference type="Proteomes" id="UP001501495"/>
    </source>
</evidence>
<dbReference type="EMBL" id="BAAAZH010000012">
    <property type="protein sequence ID" value="GAA4116620.1"/>
    <property type="molecule type" value="Genomic_DNA"/>
</dbReference>
<organism evidence="1 2">
    <name type="scientific">Nocardioides fonticola</name>
    <dbReference type="NCBI Taxonomy" id="450363"/>
    <lineage>
        <taxon>Bacteria</taxon>
        <taxon>Bacillati</taxon>
        <taxon>Actinomycetota</taxon>
        <taxon>Actinomycetes</taxon>
        <taxon>Propionibacteriales</taxon>
        <taxon>Nocardioidaceae</taxon>
        <taxon>Nocardioides</taxon>
    </lineage>
</organism>
<evidence type="ECO:0000313" key="1">
    <source>
        <dbReference type="EMBL" id="GAA4116620.1"/>
    </source>
</evidence>
<accession>A0ABP7XHR7</accession>
<gene>
    <name evidence="1" type="ORF">GCM10022215_16420</name>
</gene>
<sequence length="77" mass="8142">MKTSIEVAADIAVVADTLADRIMGELTELLVEADMSYDYGITQPAAEAAIDHHAVSRMVAHAVELLGQSAREMAVSA</sequence>
<reference evidence="2" key="1">
    <citation type="journal article" date="2019" name="Int. J. Syst. Evol. Microbiol.">
        <title>The Global Catalogue of Microorganisms (GCM) 10K type strain sequencing project: providing services to taxonomists for standard genome sequencing and annotation.</title>
        <authorList>
            <consortium name="The Broad Institute Genomics Platform"/>
            <consortium name="The Broad Institute Genome Sequencing Center for Infectious Disease"/>
            <person name="Wu L."/>
            <person name="Ma J."/>
        </authorList>
    </citation>
    <scope>NUCLEOTIDE SEQUENCE [LARGE SCALE GENOMIC DNA]</scope>
    <source>
        <strain evidence="2">JCM 16703</strain>
    </source>
</reference>
<comment type="caution">
    <text evidence="1">The sequence shown here is derived from an EMBL/GenBank/DDBJ whole genome shotgun (WGS) entry which is preliminary data.</text>
</comment>
<dbReference type="Proteomes" id="UP001501495">
    <property type="component" value="Unassembled WGS sequence"/>
</dbReference>
<proteinExistence type="predicted"/>
<keyword evidence="2" id="KW-1185">Reference proteome</keyword>
<dbReference type="RefSeq" id="WP_344732829.1">
    <property type="nucleotide sequence ID" value="NZ_BAAAZH010000012.1"/>
</dbReference>